<sequence length="225" mass="25958">MNHLGGHANVCNLDIGVLKWIKSMNMNSFLDVGCGTGEMIIAADKEGLSSWGIDGDTEVKRNTDKVTIVDFSKESIPDTLMKNSWDVIYSTEFLEHITEKDFDERCSSVFKRAKQMIIITAAPIGWGGHHHVNENTHEYWLKKFNELGYEHDIVLTKMLRESSTMNTNRKKQKQFMKHRGLVFVPMKKDTLITQYAEIEDVKNNVFQKKTKRLFKSYIPAVKRII</sequence>
<accession>A0A2P0VNV5</accession>
<keyword evidence="1" id="KW-0808">Transferase</keyword>
<protein>
    <submittedName>
        <fullName evidence="1">Methyltransferase</fullName>
    </submittedName>
</protein>
<dbReference type="GO" id="GO:0008168">
    <property type="term" value="F:methyltransferase activity"/>
    <property type="evidence" value="ECO:0007669"/>
    <property type="project" value="UniProtKB-KW"/>
</dbReference>
<dbReference type="SUPFAM" id="SSF53335">
    <property type="entry name" value="S-adenosyl-L-methionine-dependent methyltransferases"/>
    <property type="match status" value="1"/>
</dbReference>
<keyword evidence="2" id="KW-1185">Reference proteome</keyword>
<organism evidence="1">
    <name type="scientific">Tetraselmis virus 1</name>
    <dbReference type="NCBI Taxonomy" id="2060617"/>
    <lineage>
        <taxon>Viruses</taxon>
        <taxon>Varidnaviria</taxon>
        <taxon>Bamfordvirae</taxon>
        <taxon>Nucleocytoviricota</taxon>
        <taxon>Megaviricetes</taxon>
        <taxon>Imitervirales</taxon>
        <taxon>Allomimiviridae</taxon>
        <taxon>Oceanusvirus</taxon>
        <taxon>Oceanusvirus kaneohense</taxon>
    </lineage>
</organism>
<name>A0A2P0VNV5_9VIRU</name>
<dbReference type="Pfam" id="PF13489">
    <property type="entry name" value="Methyltransf_23"/>
    <property type="match status" value="1"/>
</dbReference>
<reference evidence="1" key="1">
    <citation type="journal article" date="2018" name="Virology">
        <title>A giant virus infecting green algae encodes key fermentation genes.</title>
        <authorList>
            <person name="Schvarcz C.R."/>
            <person name="Steward G.F."/>
        </authorList>
    </citation>
    <scope>NUCLEOTIDE SEQUENCE [LARGE SCALE GENOMIC DNA]</scope>
</reference>
<evidence type="ECO:0000313" key="2">
    <source>
        <dbReference type="Proteomes" id="UP000244773"/>
    </source>
</evidence>
<keyword evidence="1" id="KW-0489">Methyltransferase</keyword>
<dbReference type="EMBL" id="KY322437">
    <property type="protein sequence ID" value="AUF82583.1"/>
    <property type="molecule type" value="Genomic_DNA"/>
</dbReference>
<dbReference type="GO" id="GO:0032259">
    <property type="term" value="P:methylation"/>
    <property type="evidence" value="ECO:0007669"/>
    <property type="project" value="UniProtKB-KW"/>
</dbReference>
<gene>
    <name evidence="1" type="ORF">TetV_501</name>
</gene>
<dbReference type="Proteomes" id="UP000244773">
    <property type="component" value="Segment"/>
</dbReference>
<proteinExistence type="predicted"/>
<dbReference type="CDD" id="cd02440">
    <property type="entry name" value="AdoMet_MTases"/>
    <property type="match status" value="1"/>
</dbReference>
<dbReference type="InterPro" id="IPR029063">
    <property type="entry name" value="SAM-dependent_MTases_sf"/>
</dbReference>
<dbReference type="Gene3D" id="3.40.50.150">
    <property type="entry name" value="Vaccinia Virus protein VP39"/>
    <property type="match status" value="1"/>
</dbReference>
<evidence type="ECO:0000313" key="1">
    <source>
        <dbReference type="EMBL" id="AUF82583.1"/>
    </source>
</evidence>